<keyword evidence="2 5" id="KW-0812">Transmembrane</keyword>
<feature type="transmembrane region" description="Helical" evidence="5">
    <location>
        <begin position="249"/>
        <end position="272"/>
    </location>
</feature>
<dbReference type="PANTHER" id="PTHR42718">
    <property type="entry name" value="MAJOR FACILITATOR SUPERFAMILY MULTIDRUG TRANSPORTER MFSC"/>
    <property type="match status" value="1"/>
</dbReference>
<keyword evidence="3 5" id="KW-1133">Transmembrane helix</keyword>
<dbReference type="InterPro" id="IPR020846">
    <property type="entry name" value="MFS_dom"/>
</dbReference>
<dbReference type="PROSITE" id="PS50850">
    <property type="entry name" value="MFS"/>
    <property type="match status" value="1"/>
</dbReference>
<reference evidence="7 8" key="1">
    <citation type="submission" date="2016-10" db="EMBL/GenBank/DDBJ databases">
        <authorList>
            <person name="de Groot N.N."/>
        </authorList>
    </citation>
    <scope>NUCLEOTIDE SEQUENCE [LARGE SCALE GENOMIC DNA]</scope>
    <source>
        <strain evidence="7 8">DSM 44637</strain>
    </source>
</reference>
<feature type="transmembrane region" description="Helical" evidence="5">
    <location>
        <begin position="57"/>
        <end position="76"/>
    </location>
</feature>
<dbReference type="GO" id="GO:0005886">
    <property type="term" value="C:plasma membrane"/>
    <property type="evidence" value="ECO:0007669"/>
    <property type="project" value="UniProtKB-SubCell"/>
</dbReference>
<feature type="domain" description="Major facilitator superfamily (MFS) profile" evidence="6">
    <location>
        <begin position="1"/>
        <end position="428"/>
    </location>
</feature>
<dbReference type="STRING" id="112413.SAMN05421854_102698"/>
<feature type="transmembrane region" description="Helical" evidence="5">
    <location>
        <begin position="182"/>
        <end position="201"/>
    </location>
</feature>
<evidence type="ECO:0000313" key="8">
    <source>
        <dbReference type="Proteomes" id="UP000199137"/>
    </source>
</evidence>
<evidence type="ECO:0000256" key="2">
    <source>
        <dbReference type="ARBA" id="ARBA00022692"/>
    </source>
</evidence>
<proteinExistence type="predicted"/>
<name>A0A1I5ITW6_9PSEU</name>
<feature type="transmembrane region" description="Helical" evidence="5">
    <location>
        <begin position="335"/>
        <end position="354"/>
    </location>
</feature>
<evidence type="ECO:0000256" key="5">
    <source>
        <dbReference type="SAM" id="Phobius"/>
    </source>
</evidence>
<accession>A0A1I5ITW6</accession>
<feature type="transmembrane region" description="Helical" evidence="5">
    <location>
        <begin position="366"/>
        <end position="395"/>
    </location>
</feature>
<feature type="transmembrane region" description="Helical" evidence="5">
    <location>
        <begin position="82"/>
        <end position="103"/>
    </location>
</feature>
<feature type="transmembrane region" description="Helical" evidence="5">
    <location>
        <begin position="278"/>
        <end position="300"/>
    </location>
</feature>
<dbReference type="SUPFAM" id="SSF103473">
    <property type="entry name" value="MFS general substrate transporter"/>
    <property type="match status" value="1"/>
</dbReference>
<organism evidence="7 8">
    <name type="scientific">Amycolatopsis rubida</name>
    <dbReference type="NCBI Taxonomy" id="112413"/>
    <lineage>
        <taxon>Bacteria</taxon>
        <taxon>Bacillati</taxon>
        <taxon>Actinomycetota</taxon>
        <taxon>Actinomycetes</taxon>
        <taxon>Pseudonocardiales</taxon>
        <taxon>Pseudonocardiaceae</taxon>
        <taxon>Amycolatopsis</taxon>
    </lineage>
</organism>
<dbReference type="InterPro" id="IPR011701">
    <property type="entry name" value="MFS"/>
</dbReference>
<dbReference type="Gene3D" id="1.20.1720.10">
    <property type="entry name" value="Multidrug resistance protein D"/>
    <property type="match status" value="1"/>
</dbReference>
<dbReference type="PRINTS" id="PR01036">
    <property type="entry name" value="TCRTETB"/>
</dbReference>
<dbReference type="Proteomes" id="UP000199137">
    <property type="component" value="Unassembled WGS sequence"/>
</dbReference>
<sequence length="428" mass="43711">MAVLDTFIVFVAAPAIRTDLGASPAELQFLLAGYQLAYAVALVTFARLGDRYGRKPVFLAGLLVFSLSSAACAAAPDAGWLVAARFVQGLGAAAMFPQVLAMIHVVVPGPHRPRAFAVLGAVIGLSGVTGQLLGGVLVTANLFGSPWRPIFWVNVPLGLITLALAARFLPRTRPNGAARLDLRGTAVLTVALSLLVVPLVVGREAGWPLWSWCSLACGGLAMAVFAAVERRVPAPLVRPGLVRQREFRLGMCLVLLTYAGINSFFLVLSLALQDGLGLSPLAAALTYLPFAAAFLSMSLLGSRVGRAPLAGAATAGAGYAVLITLSATLGTGWSFVPALLLIGAGQGLLVPPLLNHVLSAVPRADAGTASGVLATGQQIGGALGVAVVGAVYYSALDGSPLHALALACGGILALTAGAIAVLRLLPRN</sequence>
<feature type="transmembrane region" description="Helical" evidence="5">
    <location>
        <begin position="307"/>
        <end position="329"/>
    </location>
</feature>
<dbReference type="EMBL" id="FOWC01000002">
    <property type="protein sequence ID" value="SFO64005.1"/>
    <property type="molecule type" value="Genomic_DNA"/>
</dbReference>
<dbReference type="GO" id="GO:0022857">
    <property type="term" value="F:transmembrane transporter activity"/>
    <property type="evidence" value="ECO:0007669"/>
    <property type="project" value="InterPro"/>
</dbReference>
<dbReference type="PANTHER" id="PTHR42718:SF39">
    <property type="entry name" value="ACTINORHODIN TRANSPORTER-RELATED"/>
    <property type="match status" value="1"/>
</dbReference>
<dbReference type="Pfam" id="PF07690">
    <property type="entry name" value="MFS_1"/>
    <property type="match status" value="1"/>
</dbReference>
<feature type="transmembrane region" description="Helical" evidence="5">
    <location>
        <begin position="27"/>
        <end position="45"/>
    </location>
</feature>
<feature type="transmembrane region" description="Helical" evidence="5">
    <location>
        <begin position="150"/>
        <end position="170"/>
    </location>
</feature>
<feature type="transmembrane region" description="Helical" evidence="5">
    <location>
        <begin position="207"/>
        <end position="228"/>
    </location>
</feature>
<dbReference type="CDD" id="cd17321">
    <property type="entry name" value="MFS_MMR_MDR_like"/>
    <property type="match status" value="1"/>
</dbReference>
<evidence type="ECO:0000256" key="4">
    <source>
        <dbReference type="ARBA" id="ARBA00023136"/>
    </source>
</evidence>
<evidence type="ECO:0000259" key="6">
    <source>
        <dbReference type="PROSITE" id="PS50850"/>
    </source>
</evidence>
<dbReference type="AlphaFoldDB" id="A0A1I5ITW6"/>
<feature type="transmembrane region" description="Helical" evidence="5">
    <location>
        <begin position="115"/>
        <end position="138"/>
    </location>
</feature>
<dbReference type="InterPro" id="IPR036259">
    <property type="entry name" value="MFS_trans_sf"/>
</dbReference>
<keyword evidence="4 5" id="KW-0472">Membrane</keyword>
<evidence type="ECO:0000256" key="3">
    <source>
        <dbReference type="ARBA" id="ARBA00022989"/>
    </source>
</evidence>
<feature type="transmembrane region" description="Helical" evidence="5">
    <location>
        <begin position="401"/>
        <end position="425"/>
    </location>
</feature>
<protein>
    <submittedName>
        <fullName evidence="7">Predicted arabinose efflux permease, MFS family</fullName>
    </submittedName>
</protein>
<evidence type="ECO:0000256" key="1">
    <source>
        <dbReference type="ARBA" id="ARBA00004651"/>
    </source>
</evidence>
<evidence type="ECO:0000313" key="7">
    <source>
        <dbReference type="EMBL" id="SFO64005.1"/>
    </source>
</evidence>
<dbReference type="Gene3D" id="1.20.1250.20">
    <property type="entry name" value="MFS general substrate transporter like domains"/>
    <property type="match status" value="1"/>
</dbReference>
<comment type="subcellular location">
    <subcellularLocation>
        <location evidence="1">Cell membrane</location>
        <topology evidence="1">Multi-pass membrane protein</topology>
    </subcellularLocation>
</comment>
<gene>
    <name evidence="7" type="ORF">SAMN05421854_102698</name>
</gene>